<dbReference type="Proteomes" id="UP001328733">
    <property type="component" value="Unassembled WGS sequence"/>
</dbReference>
<dbReference type="SUPFAM" id="SSF47336">
    <property type="entry name" value="ACP-like"/>
    <property type="match status" value="1"/>
</dbReference>
<keyword evidence="5" id="KW-1185">Reference proteome</keyword>
<reference evidence="4 5" key="1">
    <citation type="submission" date="2024-01" db="EMBL/GenBank/DDBJ databases">
        <title>Genomic insights into the taxonomy and metabolism of the cyanobacterium Pannus brasiliensis CCIBt3594.</title>
        <authorList>
            <person name="Machado M."/>
            <person name="Botero N.B."/>
            <person name="Andreote A.P.D."/>
            <person name="Feitosa A.M.T."/>
            <person name="Popin R."/>
            <person name="Sivonen K."/>
            <person name="Fiore M.F."/>
        </authorList>
    </citation>
    <scope>NUCLEOTIDE SEQUENCE [LARGE SCALE GENOMIC DNA]</scope>
    <source>
        <strain evidence="4 5">CCIBt3594</strain>
    </source>
</reference>
<dbReference type="InterPro" id="IPR009081">
    <property type="entry name" value="PP-bd_ACP"/>
</dbReference>
<keyword evidence="2" id="KW-0597">Phosphoprotein</keyword>
<evidence type="ECO:0000313" key="4">
    <source>
        <dbReference type="EMBL" id="MEG3439462.1"/>
    </source>
</evidence>
<dbReference type="EMBL" id="JBAFSM010000049">
    <property type="protein sequence ID" value="MEG3439462.1"/>
    <property type="molecule type" value="Genomic_DNA"/>
</dbReference>
<evidence type="ECO:0000259" key="3">
    <source>
        <dbReference type="PROSITE" id="PS50075"/>
    </source>
</evidence>
<dbReference type="PROSITE" id="PS50075">
    <property type="entry name" value="CARRIER"/>
    <property type="match status" value="1"/>
</dbReference>
<dbReference type="AlphaFoldDB" id="A0AAW9QYK3"/>
<evidence type="ECO:0000256" key="1">
    <source>
        <dbReference type="ARBA" id="ARBA00022450"/>
    </source>
</evidence>
<dbReference type="InterPro" id="IPR006162">
    <property type="entry name" value="Ppantetheine_attach_site"/>
</dbReference>
<sequence length="87" mass="9829">MITTVDIQAQTRQLILEVLPDVTQEDLENGLDIFSLGLDSINAMTLVSRLQDTFNIELDPSEISFENFQNVTAIVAMVEEKKKIVQF</sequence>
<dbReference type="Pfam" id="PF00550">
    <property type="entry name" value="PP-binding"/>
    <property type="match status" value="1"/>
</dbReference>
<comment type="caution">
    <text evidence="4">The sequence shown here is derived from an EMBL/GenBank/DDBJ whole genome shotgun (WGS) entry which is preliminary data.</text>
</comment>
<feature type="domain" description="Carrier" evidence="3">
    <location>
        <begin position="2"/>
        <end position="82"/>
    </location>
</feature>
<organism evidence="4 5">
    <name type="scientific">Pannus brasiliensis CCIBt3594</name>
    <dbReference type="NCBI Taxonomy" id="1427578"/>
    <lineage>
        <taxon>Bacteria</taxon>
        <taxon>Bacillati</taxon>
        <taxon>Cyanobacteriota</taxon>
        <taxon>Cyanophyceae</taxon>
        <taxon>Oscillatoriophycideae</taxon>
        <taxon>Chroococcales</taxon>
        <taxon>Microcystaceae</taxon>
        <taxon>Pannus</taxon>
    </lineage>
</organism>
<gene>
    <name evidence="4" type="ORF">V0288_20210</name>
</gene>
<name>A0AAW9QYK3_9CHRO</name>
<proteinExistence type="predicted"/>
<evidence type="ECO:0000256" key="2">
    <source>
        <dbReference type="ARBA" id="ARBA00022553"/>
    </source>
</evidence>
<evidence type="ECO:0000313" key="5">
    <source>
        <dbReference type="Proteomes" id="UP001328733"/>
    </source>
</evidence>
<dbReference type="InterPro" id="IPR036736">
    <property type="entry name" value="ACP-like_sf"/>
</dbReference>
<dbReference type="RefSeq" id="WP_332866947.1">
    <property type="nucleotide sequence ID" value="NZ_JBAFSM010000049.1"/>
</dbReference>
<keyword evidence="1" id="KW-0596">Phosphopantetheine</keyword>
<dbReference type="PROSITE" id="PS00012">
    <property type="entry name" value="PHOSPHOPANTETHEINE"/>
    <property type="match status" value="1"/>
</dbReference>
<protein>
    <submittedName>
        <fullName evidence="4">Acyl carrier protein</fullName>
    </submittedName>
</protein>
<dbReference type="Gene3D" id="1.10.1200.10">
    <property type="entry name" value="ACP-like"/>
    <property type="match status" value="1"/>
</dbReference>
<accession>A0AAW9QYK3</accession>